<dbReference type="Proteomes" id="UP000014227">
    <property type="component" value="Chromosome I"/>
</dbReference>
<accession>S0EXH0</accession>
<organism evidence="1 2">
    <name type="scientific">Chthonomonas calidirosea (strain DSM 23976 / ICMP 18418 / T49)</name>
    <dbReference type="NCBI Taxonomy" id="1303518"/>
    <lineage>
        <taxon>Bacteria</taxon>
        <taxon>Bacillati</taxon>
        <taxon>Armatimonadota</taxon>
        <taxon>Chthonomonadia</taxon>
        <taxon>Chthonomonadales</taxon>
        <taxon>Chthonomonadaceae</taxon>
        <taxon>Chthonomonas</taxon>
    </lineage>
</organism>
<gene>
    <name evidence="1" type="ORF">CCALI_01178</name>
</gene>
<dbReference type="InParanoid" id="S0EXH0"/>
<dbReference type="AlphaFoldDB" id="S0EXH0"/>
<dbReference type="EMBL" id="HF951689">
    <property type="protein sequence ID" value="CCW34997.1"/>
    <property type="molecule type" value="Genomic_DNA"/>
</dbReference>
<dbReference type="KEGG" id="ccz:CCALI_01178"/>
<reference evidence="2" key="1">
    <citation type="submission" date="2013-03" db="EMBL/GenBank/DDBJ databases">
        <title>Genome sequence of Chthonomonas calidirosea, the first sequenced genome from the Armatimonadetes phylum (formally candidate division OP10).</title>
        <authorList>
            <person name="Lee K.C.Y."/>
            <person name="Morgan X.C."/>
            <person name="Dunfield P.F."/>
            <person name="Tamas I."/>
            <person name="Houghton K.M."/>
            <person name="Vyssotski M."/>
            <person name="Ryan J.L.J."/>
            <person name="Lagutin K."/>
            <person name="McDonald I.R."/>
            <person name="Stott M.B."/>
        </authorList>
    </citation>
    <scope>NUCLEOTIDE SEQUENCE [LARGE SCALE GENOMIC DNA]</scope>
    <source>
        <strain evidence="2">DSM 23976 / ICMP 18418 / T49</strain>
    </source>
</reference>
<dbReference type="RefSeq" id="WP_016482542.1">
    <property type="nucleotide sequence ID" value="NC_021487.1"/>
</dbReference>
<protein>
    <submittedName>
        <fullName evidence="1">Uncharacterized protein</fullName>
    </submittedName>
</protein>
<proteinExistence type="predicted"/>
<dbReference type="STRING" id="454171.CP488_02919"/>
<dbReference type="HOGENOM" id="CLU_2492245_0_0_0"/>
<evidence type="ECO:0000313" key="2">
    <source>
        <dbReference type="Proteomes" id="UP000014227"/>
    </source>
</evidence>
<keyword evidence="2" id="KW-1185">Reference proteome</keyword>
<sequence>MQNPAQSHPLQRYLNSTVTVYYHTSYSDSGALTYLDAHWVELVKANGERLLIPTNGIRIIKLQTAAEADSNTLVRASAPDSSQEER</sequence>
<name>S0EXH0_CHTCT</name>
<dbReference type="PATRIC" id="fig|1303518.3.peg.1200"/>
<evidence type="ECO:0000313" key="1">
    <source>
        <dbReference type="EMBL" id="CCW34997.1"/>
    </source>
</evidence>